<accession>A0ABN3VGX7</accession>
<dbReference type="Proteomes" id="UP001500979">
    <property type="component" value="Unassembled WGS sequence"/>
</dbReference>
<dbReference type="Gene3D" id="3.40.50.620">
    <property type="entry name" value="HUPs"/>
    <property type="match status" value="2"/>
</dbReference>
<evidence type="ECO:0000259" key="4">
    <source>
        <dbReference type="Pfam" id="PF00582"/>
    </source>
</evidence>
<dbReference type="PANTHER" id="PTHR46268">
    <property type="entry name" value="STRESS RESPONSE PROTEIN NHAX"/>
    <property type="match status" value="1"/>
</dbReference>
<organism evidence="5 6">
    <name type="scientific">Saccharopolyspora taberi</name>
    <dbReference type="NCBI Taxonomy" id="60895"/>
    <lineage>
        <taxon>Bacteria</taxon>
        <taxon>Bacillati</taxon>
        <taxon>Actinomycetota</taxon>
        <taxon>Actinomycetes</taxon>
        <taxon>Pseudonocardiales</taxon>
        <taxon>Pseudonocardiaceae</taxon>
        <taxon>Saccharopolyspora</taxon>
    </lineage>
</organism>
<dbReference type="PANTHER" id="PTHR46268:SF27">
    <property type="entry name" value="UNIVERSAL STRESS PROTEIN RV2623"/>
    <property type="match status" value="1"/>
</dbReference>
<dbReference type="InterPro" id="IPR006016">
    <property type="entry name" value="UspA"/>
</dbReference>
<keyword evidence="2" id="KW-0547">Nucleotide-binding</keyword>
<dbReference type="InterPro" id="IPR014729">
    <property type="entry name" value="Rossmann-like_a/b/a_fold"/>
</dbReference>
<evidence type="ECO:0000256" key="2">
    <source>
        <dbReference type="ARBA" id="ARBA00022741"/>
    </source>
</evidence>
<dbReference type="InterPro" id="IPR006015">
    <property type="entry name" value="Universal_stress_UspA"/>
</dbReference>
<feature type="domain" description="UspA" evidence="4">
    <location>
        <begin position="156"/>
        <end position="293"/>
    </location>
</feature>
<feature type="domain" description="UspA" evidence="4">
    <location>
        <begin position="8"/>
        <end position="146"/>
    </location>
</feature>
<evidence type="ECO:0000313" key="6">
    <source>
        <dbReference type="Proteomes" id="UP001500979"/>
    </source>
</evidence>
<gene>
    <name evidence="5" type="ORF">GCM10010470_44250</name>
</gene>
<dbReference type="EMBL" id="BAAAUX010000019">
    <property type="protein sequence ID" value="GAA2804226.1"/>
    <property type="molecule type" value="Genomic_DNA"/>
</dbReference>
<comment type="similarity">
    <text evidence="1">Belongs to the universal stress protein A family.</text>
</comment>
<proteinExistence type="inferred from homology"/>
<reference evidence="5 6" key="1">
    <citation type="journal article" date="2019" name="Int. J. Syst. Evol. Microbiol.">
        <title>The Global Catalogue of Microorganisms (GCM) 10K type strain sequencing project: providing services to taxonomists for standard genome sequencing and annotation.</title>
        <authorList>
            <consortium name="The Broad Institute Genomics Platform"/>
            <consortium name="The Broad Institute Genome Sequencing Center for Infectious Disease"/>
            <person name="Wu L."/>
            <person name="Ma J."/>
        </authorList>
    </citation>
    <scope>NUCLEOTIDE SEQUENCE [LARGE SCALE GENOMIC DNA]</scope>
    <source>
        <strain evidence="5 6">JCM 9383</strain>
    </source>
</reference>
<protein>
    <submittedName>
        <fullName evidence="5">Universal stress protein</fullName>
    </submittedName>
</protein>
<evidence type="ECO:0000256" key="1">
    <source>
        <dbReference type="ARBA" id="ARBA00008791"/>
    </source>
</evidence>
<sequence>MAGMGRDAVVVGYDLSDASRRAVWWAAREAASRHRRLLLVHVFVWPFSERVPVTVPAQEEVVEPLQQALRRELAVLVEGCREIGPGLDIGSELPFGDPSEVLAATAQDAALLVLGAVGAGGVASHLGSTAAELLARGSGAPVVVVRGRGPEPGTGPVVVGVDGSAVSEKAVQFAFDFASRHEAVLVAAHSWSDAPLDPYARVQHWEVPWTEMRDDALELLSRSLAGWAEQYPDVTVRRAVSAAQAAHTLVEEAEGASLLVVGSHGRGRVRRLLLGSVSHAVVHHAPCPVAVIPAGR</sequence>
<keyword evidence="6" id="KW-1185">Reference proteome</keyword>
<dbReference type="PRINTS" id="PR01438">
    <property type="entry name" value="UNVRSLSTRESS"/>
</dbReference>
<keyword evidence="3" id="KW-0067">ATP-binding</keyword>
<evidence type="ECO:0000313" key="5">
    <source>
        <dbReference type="EMBL" id="GAA2804226.1"/>
    </source>
</evidence>
<dbReference type="Pfam" id="PF00582">
    <property type="entry name" value="Usp"/>
    <property type="match status" value="2"/>
</dbReference>
<comment type="caution">
    <text evidence="5">The sequence shown here is derived from an EMBL/GenBank/DDBJ whole genome shotgun (WGS) entry which is preliminary data.</text>
</comment>
<name>A0ABN3VGX7_9PSEU</name>
<evidence type="ECO:0000256" key="3">
    <source>
        <dbReference type="ARBA" id="ARBA00022840"/>
    </source>
</evidence>
<dbReference type="SUPFAM" id="SSF52402">
    <property type="entry name" value="Adenine nucleotide alpha hydrolases-like"/>
    <property type="match status" value="2"/>
</dbReference>